<protein>
    <submittedName>
        <fullName evidence="2">N-acetyltransferase</fullName>
    </submittedName>
</protein>
<dbReference type="InterPro" id="IPR016181">
    <property type="entry name" value="Acyl_CoA_acyltransferase"/>
</dbReference>
<keyword evidence="2" id="KW-0808">Transferase</keyword>
<dbReference type="KEGG" id="dph:EHF33_19565"/>
<dbReference type="GO" id="GO:0016740">
    <property type="term" value="F:transferase activity"/>
    <property type="evidence" value="ECO:0007669"/>
    <property type="project" value="UniProtKB-KW"/>
</dbReference>
<keyword evidence="3" id="KW-1185">Reference proteome</keyword>
<feature type="domain" description="N-acetyltransferase" evidence="1">
    <location>
        <begin position="5"/>
        <end position="91"/>
    </location>
</feature>
<dbReference type="Pfam" id="PF14542">
    <property type="entry name" value="Acetyltransf_CG"/>
    <property type="match status" value="1"/>
</dbReference>
<organism evidence="2 3">
    <name type="scientific">Deinococcus psychrotolerans</name>
    <dbReference type="NCBI Taxonomy" id="2489213"/>
    <lineage>
        <taxon>Bacteria</taxon>
        <taxon>Thermotogati</taxon>
        <taxon>Deinococcota</taxon>
        <taxon>Deinococci</taxon>
        <taxon>Deinococcales</taxon>
        <taxon>Deinococcaceae</taxon>
        <taxon>Deinococcus</taxon>
    </lineage>
</organism>
<evidence type="ECO:0000313" key="2">
    <source>
        <dbReference type="EMBL" id="AZI45083.1"/>
    </source>
</evidence>
<dbReference type="PANTHER" id="PTHR31435:SF10">
    <property type="entry name" value="BSR4717 PROTEIN"/>
    <property type="match status" value="1"/>
</dbReference>
<dbReference type="AlphaFoldDB" id="A0A3G8YJE7"/>
<dbReference type="CDD" id="cd04301">
    <property type="entry name" value="NAT_SF"/>
    <property type="match status" value="1"/>
</dbReference>
<dbReference type="Gene3D" id="3.40.630.30">
    <property type="match status" value="1"/>
</dbReference>
<dbReference type="InterPro" id="IPR031165">
    <property type="entry name" value="GNAT_YJDJ"/>
</dbReference>
<dbReference type="InterPro" id="IPR045057">
    <property type="entry name" value="Gcn5-rel_NAT"/>
</dbReference>
<dbReference type="RefSeq" id="WP_124875344.1">
    <property type="nucleotide sequence ID" value="NZ_CP034186.1"/>
</dbReference>
<sequence length="100" mass="11458">MAEMRKNEDRERYEVVVDGQVAGFAEYRLVGDAVMLPHTEIKPEYEGQGLGGQVARFALDDVRQMGRLAIPMCPFIASYIRQHPEYVDLVHPQQRGIFHL</sequence>
<name>A0A3G8YJE7_9DEIO</name>
<accession>A0A3G8YJE7</accession>
<reference evidence="2 3" key="1">
    <citation type="submission" date="2018-11" db="EMBL/GenBank/DDBJ databases">
        <title>Deinococcus shelandsis sp. nov., isolated from South Shetland Islands soil of Antarctica.</title>
        <authorList>
            <person name="Tian J."/>
        </authorList>
    </citation>
    <scope>NUCLEOTIDE SEQUENCE [LARGE SCALE GENOMIC DNA]</scope>
    <source>
        <strain evidence="2 3">S14-83T</strain>
        <plasmid evidence="2 3">unnamed2</plasmid>
    </source>
</reference>
<evidence type="ECO:0000259" key="1">
    <source>
        <dbReference type="PROSITE" id="PS51729"/>
    </source>
</evidence>
<dbReference type="PANTHER" id="PTHR31435">
    <property type="entry name" value="PROTEIN NATD1"/>
    <property type="match status" value="1"/>
</dbReference>
<gene>
    <name evidence="2" type="ORF">EHF33_19565</name>
</gene>
<proteinExistence type="predicted"/>
<dbReference type="OrthoDB" id="9793389at2"/>
<dbReference type="Proteomes" id="UP000276417">
    <property type="component" value="Plasmid unnamed2"/>
</dbReference>
<dbReference type="EMBL" id="CP034186">
    <property type="protein sequence ID" value="AZI45083.1"/>
    <property type="molecule type" value="Genomic_DNA"/>
</dbReference>
<dbReference type="PROSITE" id="PS51729">
    <property type="entry name" value="GNAT_YJDJ"/>
    <property type="match status" value="1"/>
</dbReference>
<keyword evidence="2" id="KW-0614">Plasmid</keyword>
<geneLocation type="plasmid" evidence="2 3">
    <name>unnamed2</name>
</geneLocation>
<dbReference type="SUPFAM" id="SSF55729">
    <property type="entry name" value="Acyl-CoA N-acyltransferases (Nat)"/>
    <property type="match status" value="1"/>
</dbReference>
<evidence type="ECO:0000313" key="3">
    <source>
        <dbReference type="Proteomes" id="UP000276417"/>
    </source>
</evidence>